<keyword evidence="2" id="KW-1185">Reference proteome</keyword>
<name>A0ABD2XC72_9HYME</name>
<evidence type="ECO:0000313" key="1">
    <source>
        <dbReference type="EMBL" id="KAL3403086.1"/>
    </source>
</evidence>
<evidence type="ECO:0000313" key="2">
    <source>
        <dbReference type="Proteomes" id="UP001627154"/>
    </source>
</evidence>
<sequence length="70" mass="7658">MTRGSVDRRSMTSQPPPRVVQKVAVAAAAVQSTRADGHLEYIEPCVHRPSGSYEIRGTISKSDFLMCARP</sequence>
<organism evidence="1 2">
    <name type="scientific">Trichogramma kaykai</name>
    <dbReference type="NCBI Taxonomy" id="54128"/>
    <lineage>
        <taxon>Eukaryota</taxon>
        <taxon>Metazoa</taxon>
        <taxon>Ecdysozoa</taxon>
        <taxon>Arthropoda</taxon>
        <taxon>Hexapoda</taxon>
        <taxon>Insecta</taxon>
        <taxon>Pterygota</taxon>
        <taxon>Neoptera</taxon>
        <taxon>Endopterygota</taxon>
        <taxon>Hymenoptera</taxon>
        <taxon>Apocrita</taxon>
        <taxon>Proctotrupomorpha</taxon>
        <taxon>Chalcidoidea</taxon>
        <taxon>Trichogrammatidae</taxon>
        <taxon>Trichogramma</taxon>
    </lineage>
</organism>
<dbReference type="Proteomes" id="UP001627154">
    <property type="component" value="Unassembled WGS sequence"/>
</dbReference>
<dbReference type="EMBL" id="JBJJXI010000032">
    <property type="protein sequence ID" value="KAL3403086.1"/>
    <property type="molecule type" value="Genomic_DNA"/>
</dbReference>
<gene>
    <name evidence="1" type="ORF">TKK_004219</name>
</gene>
<accession>A0ABD2XC72</accession>
<protein>
    <submittedName>
        <fullName evidence="1">Uncharacterized protein</fullName>
    </submittedName>
</protein>
<dbReference type="AlphaFoldDB" id="A0ABD2XC72"/>
<reference evidence="1 2" key="1">
    <citation type="journal article" date="2024" name="bioRxiv">
        <title>A reference genome for Trichogramma kaykai: A tiny desert-dwelling parasitoid wasp with competing sex-ratio distorters.</title>
        <authorList>
            <person name="Culotta J."/>
            <person name="Lindsey A.R."/>
        </authorList>
    </citation>
    <scope>NUCLEOTIDE SEQUENCE [LARGE SCALE GENOMIC DNA]</scope>
    <source>
        <strain evidence="1 2">KSX58</strain>
    </source>
</reference>
<comment type="caution">
    <text evidence="1">The sequence shown here is derived from an EMBL/GenBank/DDBJ whole genome shotgun (WGS) entry which is preliminary data.</text>
</comment>
<proteinExistence type="predicted"/>